<evidence type="ECO:0000256" key="5">
    <source>
        <dbReference type="ARBA" id="ARBA00023242"/>
    </source>
</evidence>
<keyword evidence="2" id="KW-0805">Transcription regulation</keyword>
<evidence type="ECO:0000313" key="9">
    <source>
        <dbReference type="Proteomes" id="UP000593577"/>
    </source>
</evidence>
<name>A0A7J8YRK2_GOSAI</name>
<accession>A0A7J8YRK2</accession>
<dbReference type="SMART" id="SM00353">
    <property type="entry name" value="HLH"/>
    <property type="match status" value="1"/>
</dbReference>
<feature type="domain" description="BHLH" evidence="7">
    <location>
        <begin position="121"/>
        <end position="172"/>
    </location>
</feature>
<evidence type="ECO:0000256" key="2">
    <source>
        <dbReference type="ARBA" id="ARBA00023015"/>
    </source>
</evidence>
<dbReference type="CDD" id="cd11448">
    <property type="entry name" value="bHLH_AtFAMA_like"/>
    <property type="match status" value="1"/>
</dbReference>
<keyword evidence="5" id="KW-0539">Nucleus</keyword>
<feature type="region of interest" description="Disordered" evidence="6">
    <location>
        <begin position="75"/>
        <end position="117"/>
    </location>
</feature>
<keyword evidence="3" id="KW-0238">DNA-binding</keyword>
<comment type="subcellular location">
    <subcellularLocation>
        <location evidence="1">Nucleus</location>
    </subcellularLocation>
</comment>
<dbReference type="EMBL" id="JABFAA010349377">
    <property type="protein sequence ID" value="MBA0702145.1"/>
    <property type="molecule type" value="Genomic_DNA"/>
</dbReference>
<feature type="compositionally biased region" description="Polar residues" evidence="6">
    <location>
        <begin position="77"/>
        <end position="102"/>
    </location>
</feature>
<protein>
    <recommendedName>
        <fullName evidence="7">BHLH domain-containing protein</fullName>
    </recommendedName>
</protein>
<comment type="caution">
    <text evidence="8">The sequence shown here is derived from an EMBL/GenBank/DDBJ whole genome shotgun (WGS) entry which is preliminary data.</text>
</comment>
<dbReference type="PROSITE" id="PS50888">
    <property type="entry name" value="BHLH"/>
    <property type="match status" value="1"/>
</dbReference>
<dbReference type="InterPro" id="IPR011598">
    <property type="entry name" value="bHLH_dom"/>
</dbReference>
<evidence type="ECO:0000259" key="7">
    <source>
        <dbReference type="PROSITE" id="PS50888"/>
    </source>
</evidence>
<dbReference type="GO" id="GO:0003677">
    <property type="term" value="F:DNA binding"/>
    <property type="evidence" value="ECO:0007669"/>
    <property type="project" value="UniProtKB-KW"/>
</dbReference>
<organism evidence="8 9">
    <name type="scientific">Gossypium aridum</name>
    <name type="common">American cotton</name>
    <name type="synonym">Erioxylum aridum</name>
    <dbReference type="NCBI Taxonomy" id="34290"/>
    <lineage>
        <taxon>Eukaryota</taxon>
        <taxon>Viridiplantae</taxon>
        <taxon>Streptophyta</taxon>
        <taxon>Embryophyta</taxon>
        <taxon>Tracheophyta</taxon>
        <taxon>Spermatophyta</taxon>
        <taxon>Magnoliopsida</taxon>
        <taxon>eudicotyledons</taxon>
        <taxon>Gunneridae</taxon>
        <taxon>Pentapetalae</taxon>
        <taxon>rosids</taxon>
        <taxon>malvids</taxon>
        <taxon>Malvales</taxon>
        <taxon>Malvaceae</taxon>
        <taxon>Malvoideae</taxon>
        <taxon>Gossypium</taxon>
    </lineage>
</organism>
<sequence length="184" mass="20941">MALEAVIFQQDLLGYNSNWSHDFGLGKPESKDSFGCFPDNQTPEINHFAHGDYWVSTTPTSSMAVPVPYHHQLQHHCPNSSSDAANVNGLSSSVDPFDASTTPRPKRRRFKPRKNKQEIENQRMTHIAVERNRRKQMNDYLSVLRCLMPESYVQRGDQASIIGGAINFVKELEHRLQCLSAEKE</sequence>
<dbReference type="Gene3D" id="4.10.280.10">
    <property type="entry name" value="Helix-loop-helix DNA-binding domain"/>
    <property type="match status" value="1"/>
</dbReference>
<evidence type="ECO:0000313" key="8">
    <source>
        <dbReference type="EMBL" id="MBA0702145.1"/>
    </source>
</evidence>
<gene>
    <name evidence="8" type="ORF">Goari_021926</name>
</gene>
<reference evidence="8 9" key="1">
    <citation type="journal article" date="2019" name="Genome Biol. Evol.">
        <title>Insights into the evolution of the New World diploid cottons (Gossypium, subgenus Houzingenia) based on genome sequencing.</title>
        <authorList>
            <person name="Grover C.E."/>
            <person name="Arick M.A. 2nd"/>
            <person name="Thrash A."/>
            <person name="Conover J.L."/>
            <person name="Sanders W.S."/>
            <person name="Peterson D.G."/>
            <person name="Frelichowski J.E."/>
            <person name="Scheffler J.A."/>
            <person name="Scheffler B.E."/>
            <person name="Wendel J.F."/>
        </authorList>
    </citation>
    <scope>NUCLEOTIDE SEQUENCE [LARGE SCALE GENOMIC DNA]</scope>
    <source>
        <strain evidence="8">185</strain>
        <tissue evidence="8">Leaf</tissue>
    </source>
</reference>
<dbReference type="GO" id="GO:0005634">
    <property type="term" value="C:nucleus"/>
    <property type="evidence" value="ECO:0007669"/>
    <property type="project" value="UniProtKB-SubCell"/>
</dbReference>
<evidence type="ECO:0000256" key="4">
    <source>
        <dbReference type="ARBA" id="ARBA00023163"/>
    </source>
</evidence>
<dbReference type="InterPro" id="IPR036638">
    <property type="entry name" value="HLH_DNA-bd_sf"/>
</dbReference>
<evidence type="ECO:0000256" key="6">
    <source>
        <dbReference type="SAM" id="MobiDB-lite"/>
    </source>
</evidence>
<feature type="compositionally biased region" description="Basic residues" evidence="6">
    <location>
        <begin position="104"/>
        <end position="114"/>
    </location>
</feature>
<keyword evidence="4" id="KW-0804">Transcription</keyword>
<dbReference type="Proteomes" id="UP000593577">
    <property type="component" value="Unassembled WGS sequence"/>
</dbReference>
<keyword evidence="9" id="KW-1185">Reference proteome</keyword>
<dbReference type="Pfam" id="PF00010">
    <property type="entry name" value="HLH"/>
    <property type="match status" value="1"/>
</dbReference>
<dbReference type="GO" id="GO:0003700">
    <property type="term" value="F:DNA-binding transcription factor activity"/>
    <property type="evidence" value="ECO:0007669"/>
    <property type="project" value="InterPro"/>
</dbReference>
<evidence type="ECO:0000256" key="3">
    <source>
        <dbReference type="ARBA" id="ARBA00023125"/>
    </source>
</evidence>
<dbReference type="GO" id="GO:0010052">
    <property type="term" value="P:guard cell differentiation"/>
    <property type="evidence" value="ECO:0007669"/>
    <property type="project" value="InterPro"/>
</dbReference>
<dbReference type="InterPro" id="IPR044283">
    <property type="entry name" value="FAMA/SPEECHLESS/MUTE-like"/>
</dbReference>
<proteinExistence type="predicted"/>
<dbReference type="AlphaFoldDB" id="A0A7J8YRK2"/>
<dbReference type="PANTHER" id="PTHR46684:SF6">
    <property type="entry name" value="TRANSCRIPTION FACTOR FAMA"/>
    <property type="match status" value="1"/>
</dbReference>
<dbReference type="GO" id="GO:0046983">
    <property type="term" value="F:protein dimerization activity"/>
    <property type="evidence" value="ECO:0007669"/>
    <property type="project" value="InterPro"/>
</dbReference>
<dbReference type="SUPFAM" id="SSF47459">
    <property type="entry name" value="HLH, helix-loop-helix DNA-binding domain"/>
    <property type="match status" value="1"/>
</dbReference>
<dbReference type="PANTHER" id="PTHR46684">
    <property type="entry name" value="TRANSCRIPTION FACTOR FAMA"/>
    <property type="match status" value="1"/>
</dbReference>
<evidence type="ECO:0000256" key="1">
    <source>
        <dbReference type="ARBA" id="ARBA00004123"/>
    </source>
</evidence>
<feature type="non-terminal residue" evidence="8">
    <location>
        <position position="184"/>
    </location>
</feature>